<comment type="subcellular location">
    <subcellularLocation>
        <location evidence="1">Membrane</location>
        <topology evidence="1">Single-pass membrane protein</topology>
    </subcellularLocation>
</comment>
<name>A0A1F4PPQ7_UNCK3</name>
<evidence type="ECO:0000313" key="7">
    <source>
        <dbReference type="Proteomes" id="UP000179010"/>
    </source>
</evidence>
<dbReference type="Pfam" id="PF04011">
    <property type="entry name" value="LemA"/>
    <property type="match status" value="1"/>
</dbReference>
<evidence type="ECO:0000256" key="4">
    <source>
        <dbReference type="ARBA" id="ARBA00022989"/>
    </source>
</evidence>
<organism evidence="6 7">
    <name type="scientific">candidate division Kazan bacterium RIFCSPLOWO2_01_FULL_48_13</name>
    <dbReference type="NCBI Taxonomy" id="1798539"/>
    <lineage>
        <taxon>Bacteria</taxon>
        <taxon>Bacteria division Kazan-3B-28</taxon>
    </lineage>
</organism>
<dbReference type="PANTHER" id="PTHR34478">
    <property type="entry name" value="PROTEIN LEMA"/>
    <property type="match status" value="1"/>
</dbReference>
<evidence type="ECO:0008006" key="8">
    <source>
        <dbReference type="Google" id="ProtNLM"/>
    </source>
</evidence>
<keyword evidence="5" id="KW-0472">Membrane</keyword>
<dbReference type="AlphaFoldDB" id="A0A1F4PPQ7"/>
<keyword evidence="3" id="KW-0812">Transmembrane</keyword>
<sequence length="190" mass="21631">MGFTWFLIIVILLLAIWAVGIFNRLVVLKNRVAEADSDIDVQLKRRHDLIPNLIQTVEGYATHERELLEKVTQARTAAMDANNQPKATRAAAENQLTTTLKSLFAVAENYPELKANTNFLALQEELSDTENKIMSSRRFYNTNVKDFNTRQEMFPSSVIAKMFGFKKSELFEIADIAEREVPKVDFSSQA</sequence>
<reference evidence="6 7" key="1">
    <citation type="journal article" date="2016" name="Nat. Commun.">
        <title>Thousands of microbial genomes shed light on interconnected biogeochemical processes in an aquifer system.</title>
        <authorList>
            <person name="Anantharaman K."/>
            <person name="Brown C.T."/>
            <person name="Hug L.A."/>
            <person name="Sharon I."/>
            <person name="Castelle C.J."/>
            <person name="Probst A.J."/>
            <person name="Thomas B.C."/>
            <person name="Singh A."/>
            <person name="Wilkins M.J."/>
            <person name="Karaoz U."/>
            <person name="Brodie E.L."/>
            <person name="Williams K.H."/>
            <person name="Hubbard S.S."/>
            <person name="Banfield J.F."/>
        </authorList>
    </citation>
    <scope>NUCLEOTIDE SEQUENCE [LARGE SCALE GENOMIC DNA]</scope>
</reference>
<dbReference type="STRING" id="1798539.A2994_02785"/>
<dbReference type="SUPFAM" id="SSF140478">
    <property type="entry name" value="LemA-like"/>
    <property type="match status" value="1"/>
</dbReference>
<keyword evidence="4" id="KW-1133">Transmembrane helix</keyword>
<evidence type="ECO:0000256" key="2">
    <source>
        <dbReference type="ARBA" id="ARBA00008854"/>
    </source>
</evidence>
<evidence type="ECO:0000313" key="6">
    <source>
        <dbReference type="EMBL" id="OGB85667.1"/>
    </source>
</evidence>
<dbReference type="InterPro" id="IPR023353">
    <property type="entry name" value="LemA-like_dom_sf"/>
</dbReference>
<gene>
    <name evidence="6" type="ORF">A2994_02785</name>
</gene>
<evidence type="ECO:0000256" key="3">
    <source>
        <dbReference type="ARBA" id="ARBA00022692"/>
    </source>
</evidence>
<accession>A0A1F4PPQ7</accession>
<evidence type="ECO:0000256" key="1">
    <source>
        <dbReference type="ARBA" id="ARBA00004167"/>
    </source>
</evidence>
<dbReference type="InterPro" id="IPR007156">
    <property type="entry name" value="MamQ_LemA"/>
</dbReference>
<dbReference type="EMBL" id="METE01000001">
    <property type="protein sequence ID" value="OGB85667.1"/>
    <property type="molecule type" value="Genomic_DNA"/>
</dbReference>
<dbReference type="PANTHER" id="PTHR34478:SF1">
    <property type="entry name" value="PROTEIN LEMA"/>
    <property type="match status" value="1"/>
</dbReference>
<protein>
    <recommendedName>
        <fullName evidence="8">LemA family protein</fullName>
    </recommendedName>
</protein>
<evidence type="ECO:0000256" key="5">
    <source>
        <dbReference type="ARBA" id="ARBA00023136"/>
    </source>
</evidence>
<proteinExistence type="inferred from homology"/>
<dbReference type="GO" id="GO:0016020">
    <property type="term" value="C:membrane"/>
    <property type="evidence" value="ECO:0007669"/>
    <property type="project" value="UniProtKB-SubCell"/>
</dbReference>
<comment type="caution">
    <text evidence="6">The sequence shown here is derived from an EMBL/GenBank/DDBJ whole genome shotgun (WGS) entry which is preliminary data.</text>
</comment>
<dbReference type="Gene3D" id="1.20.1440.20">
    <property type="entry name" value="LemA-like domain"/>
    <property type="match status" value="1"/>
</dbReference>
<dbReference type="Proteomes" id="UP000179010">
    <property type="component" value="Unassembled WGS sequence"/>
</dbReference>
<comment type="similarity">
    <text evidence="2">Belongs to the LemA family.</text>
</comment>